<dbReference type="CDD" id="cd00165">
    <property type="entry name" value="S4"/>
    <property type="match status" value="1"/>
</dbReference>
<evidence type="ECO:0000313" key="8">
    <source>
        <dbReference type="Proteomes" id="UP000294678"/>
    </source>
</evidence>
<evidence type="ECO:0000256" key="3">
    <source>
        <dbReference type="ARBA" id="ARBA00023235"/>
    </source>
</evidence>
<dbReference type="InterPro" id="IPR020094">
    <property type="entry name" value="TruA/RsuA/RluB/E/F_N"/>
</dbReference>
<dbReference type="SUPFAM" id="SSF55174">
    <property type="entry name" value="Alpha-L RNA-binding motif"/>
    <property type="match status" value="1"/>
</dbReference>
<dbReference type="NCBIfam" id="TIGR00093">
    <property type="entry name" value="pseudouridine synthase"/>
    <property type="match status" value="1"/>
</dbReference>
<dbReference type="InterPro" id="IPR018496">
    <property type="entry name" value="PsdUridine_synth_RsuA/RluB_CS"/>
</dbReference>
<reference evidence="7 8" key="1">
    <citation type="submission" date="2019-03" db="EMBL/GenBank/DDBJ databases">
        <title>Genomic Encyclopedia of Type Strains, Phase IV (KMG-IV): sequencing the most valuable type-strain genomes for metagenomic binning, comparative biology and taxonomic classification.</title>
        <authorList>
            <person name="Goeker M."/>
        </authorList>
    </citation>
    <scope>NUCLEOTIDE SEQUENCE [LARGE SCALE GENOMIC DNA]</scope>
    <source>
        <strain evidence="7 8">DSM 100055</strain>
    </source>
</reference>
<dbReference type="Gene3D" id="3.10.290.10">
    <property type="entry name" value="RNA-binding S4 domain"/>
    <property type="match status" value="1"/>
</dbReference>
<evidence type="ECO:0000256" key="5">
    <source>
        <dbReference type="RuleBase" id="RU003887"/>
    </source>
</evidence>
<dbReference type="AlphaFoldDB" id="A0AA46I5R5"/>
<comment type="caution">
    <text evidence="7">The sequence shown here is derived from an EMBL/GenBank/DDBJ whole genome shotgun (WGS) entry which is preliminary data.</text>
</comment>
<dbReference type="InterPro" id="IPR020103">
    <property type="entry name" value="PsdUridine_synth_cat_dom_sf"/>
</dbReference>
<comment type="similarity">
    <text evidence="1 5">Belongs to the pseudouridine synthase RsuA family.</text>
</comment>
<dbReference type="SUPFAM" id="SSF55120">
    <property type="entry name" value="Pseudouridine synthase"/>
    <property type="match status" value="1"/>
</dbReference>
<dbReference type="Gene3D" id="3.30.70.1560">
    <property type="entry name" value="Alpha-L RNA-binding motif"/>
    <property type="match status" value="1"/>
</dbReference>
<dbReference type="InterPro" id="IPR042092">
    <property type="entry name" value="PsdUridine_s_RsuA/RluB/E/F_cat"/>
</dbReference>
<accession>A0AA46I5R5</accession>
<dbReference type="GO" id="GO:0003723">
    <property type="term" value="F:RNA binding"/>
    <property type="evidence" value="ECO:0007669"/>
    <property type="project" value="UniProtKB-KW"/>
</dbReference>
<keyword evidence="8" id="KW-1185">Reference proteome</keyword>
<dbReference type="CDD" id="cd02553">
    <property type="entry name" value="PseudoU_synth_RsuA"/>
    <property type="match status" value="1"/>
</dbReference>
<dbReference type="InterPro" id="IPR050343">
    <property type="entry name" value="RsuA_PseudoU_synthase"/>
</dbReference>
<dbReference type="Pfam" id="PF00849">
    <property type="entry name" value="PseudoU_synth_2"/>
    <property type="match status" value="1"/>
</dbReference>
<dbReference type="Proteomes" id="UP000294678">
    <property type="component" value="Unassembled WGS sequence"/>
</dbReference>
<evidence type="ECO:0000256" key="1">
    <source>
        <dbReference type="ARBA" id="ARBA00008348"/>
    </source>
</evidence>
<evidence type="ECO:0000313" key="7">
    <source>
        <dbReference type="EMBL" id="TDT71473.1"/>
    </source>
</evidence>
<evidence type="ECO:0000256" key="4">
    <source>
        <dbReference type="PROSITE-ProRule" id="PRU00182"/>
    </source>
</evidence>
<dbReference type="EC" id="5.4.99.-" evidence="5"/>
<dbReference type="InterPro" id="IPR002942">
    <property type="entry name" value="S4_RNA-bd"/>
</dbReference>
<dbReference type="SMART" id="SM00363">
    <property type="entry name" value="S4"/>
    <property type="match status" value="1"/>
</dbReference>
<dbReference type="RefSeq" id="WP_134112740.1">
    <property type="nucleotide sequence ID" value="NZ_SOBG01000003.1"/>
</dbReference>
<evidence type="ECO:0000259" key="6">
    <source>
        <dbReference type="SMART" id="SM00363"/>
    </source>
</evidence>
<dbReference type="GO" id="GO:0000455">
    <property type="term" value="P:enzyme-directed rRNA pseudouridine synthesis"/>
    <property type="evidence" value="ECO:0007669"/>
    <property type="project" value="UniProtKB-ARBA"/>
</dbReference>
<protein>
    <recommendedName>
        <fullName evidence="5">Pseudouridine synthase</fullName>
        <ecNumber evidence="5">5.4.99.-</ecNumber>
    </recommendedName>
</protein>
<dbReference type="PROSITE" id="PS50889">
    <property type="entry name" value="S4"/>
    <property type="match status" value="1"/>
</dbReference>
<dbReference type="PANTHER" id="PTHR47683">
    <property type="entry name" value="PSEUDOURIDINE SYNTHASE FAMILY PROTEIN-RELATED"/>
    <property type="match status" value="1"/>
</dbReference>
<keyword evidence="3 5" id="KW-0413">Isomerase</keyword>
<keyword evidence="2 4" id="KW-0694">RNA-binding</keyword>
<dbReference type="InterPro" id="IPR036986">
    <property type="entry name" value="S4_RNA-bd_sf"/>
</dbReference>
<feature type="domain" description="RNA-binding S4" evidence="6">
    <location>
        <begin position="1"/>
        <end position="60"/>
    </location>
</feature>
<name>A0AA46I5R5_9FUSO</name>
<proteinExistence type="inferred from homology"/>
<evidence type="ECO:0000256" key="2">
    <source>
        <dbReference type="ARBA" id="ARBA00022884"/>
    </source>
</evidence>
<gene>
    <name evidence="7" type="ORF">EV215_0849</name>
</gene>
<dbReference type="EMBL" id="SOBG01000003">
    <property type="protein sequence ID" value="TDT71473.1"/>
    <property type="molecule type" value="Genomic_DNA"/>
</dbReference>
<dbReference type="InterPro" id="IPR000748">
    <property type="entry name" value="PsdUridine_synth_RsuA/RluB/E/F"/>
</dbReference>
<dbReference type="GO" id="GO:0120159">
    <property type="term" value="F:rRNA pseudouridine synthase activity"/>
    <property type="evidence" value="ECO:0007669"/>
    <property type="project" value="UniProtKB-ARBA"/>
</dbReference>
<organism evidence="7 8">
    <name type="scientific">Hypnocyclicus thermotrophus</name>
    <dbReference type="NCBI Taxonomy" id="1627895"/>
    <lineage>
        <taxon>Bacteria</taxon>
        <taxon>Fusobacteriati</taxon>
        <taxon>Fusobacteriota</taxon>
        <taxon>Fusobacteriia</taxon>
        <taxon>Fusobacteriales</taxon>
        <taxon>Fusobacteriaceae</taxon>
        <taxon>Hypnocyclicus</taxon>
    </lineage>
</organism>
<dbReference type="InterPro" id="IPR006145">
    <property type="entry name" value="PsdUridine_synth_RsuA/RluA"/>
</dbReference>
<dbReference type="Pfam" id="PF01479">
    <property type="entry name" value="S4"/>
    <property type="match status" value="1"/>
</dbReference>
<dbReference type="PANTHER" id="PTHR47683:SF4">
    <property type="entry name" value="PSEUDOURIDINE SYNTHASE"/>
    <property type="match status" value="1"/>
</dbReference>
<dbReference type="Gene3D" id="3.30.70.580">
    <property type="entry name" value="Pseudouridine synthase I, catalytic domain, N-terminal subdomain"/>
    <property type="match status" value="1"/>
</dbReference>
<sequence>MRLDKYLTECGIGTRSEVKNIIKSGKIKVNDIIIKNNNIKINENKDIISYNNNILKYKAFRYYVLNKPNGVISATEDNIHRTVLDILPNFVIKKNLFPVGRLDIDTEGLLLLTNDGKFAHSLLSPKKHIEKTYEVHLKNEISKDDIYKLENGVIILNNYLTKPSKVNKLKSNKILLTIIEGKFHQVKEMLKAINNEVVYLKRIKFANLSLDKLNITTGEVIEINKEDII</sequence>
<dbReference type="PROSITE" id="PS01149">
    <property type="entry name" value="PSI_RSU"/>
    <property type="match status" value="1"/>
</dbReference>